<dbReference type="PANTHER" id="PTHR37953">
    <property type="entry name" value="UPF0127 PROTEIN MJ1496"/>
    <property type="match status" value="1"/>
</dbReference>
<dbReference type="PANTHER" id="PTHR37953:SF1">
    <property type="entry name" value="UPF0127 PROTEIN MJ1496"/>
    <property type="match status" value="1"/>
</dbReference>
<organism evidence="1 2">
    <name type="scientific">Neorhizobium alkalisoli</name>
    <dbReference type="NCBI Taxonomy" id="528178"/>
    <lineage>
        <taxon>Bacteria</taxon>
        <taxon>Pseudomonadati</taxon>
        <taxon>Pseudomonadota</taxon>
        <taxon>Alphaproteobacteria</taxon>
        <taxon>Hyphomicrobiales</taxon>
        <taxon>Rhizobiaceae</taxon>
        <taxon>Rhizobium/Agrobacterium group</taxon>
        <taxon>Neorhizobium</taxon>
    </lineage>
</organism>
<dbReference type="Proteomes" id="UP000320653">
    <property type="component" value="Unassembled WGS sequence"/>
</dbReference>
<comment type="caution">
    <text evidence="1">The sequence shown here is derived from an EMBL/GenBank/DDBJ whole genome shotgun (WGS) entry which is preliminary data.</text>
</comment>
<dbReference type="EMBL" id="VIWP01000007">
    <property type="protein sequence ID" value="TWF49880.1"/>
    <property type="molecule type" value="Genomic_DNA"/>
</dbReference>
<dbReference type="InterPro" id="IPR038695">
    <property type="entry name" value="Saro_0823-like_sf"/>
</dbReference>
<evidence type="ECO:0008006" key="3">
    <source>
        <dbReference type="Google" id="ProtNLM"/>
    </source>
</evidence>
<reference evidence="1 2" key="1">
    <citation type="submission" date="2019-06" db="EMBL/GenBank/DDBJ databases">
        <title>Sorghum-associated microbial communities from plants grown in Nebraska, USA.</title>
        <authorList>
            <person name="Schachtman D."/>
        </authorList>
    </citation>
    <scope>NUCLEOTIDE SEQUENCE [LARGE SCALE GENOMIC DNA]</scope>
    <source>
        <strain evidence="1 2">1225</strain>
    </source>
</reference>
<proteinExistence type="predicted"/>
<name>A0A561QHL8_9HYPH</name>
<evidence type="ECO:0000313" key="2">
    <source>
        <dbReference type="Proteomes" id="UP000320653"/>
    </source>
</evidence>
<accession>A0A561QHL8</accession>
<dbReference type="AlphaFoldDB" id="A0A561QHL8"/>
<evidence type="ECO:0000313" key="1">
    <source>
        <dbReference type="EMBL" id="TWF49880.1"/>
    </source>
</evidence>
<dbReference type="OrthoDB" id="9808290at2"/>
<gene>
    <name evidence="1" type="ORF">FHW37_107249</name>
</gene>
<dbReference type="Gene3D" id="2.60.120.1140">
    <property type="entry name" value="Protein of unknown function DUF192"/>
    <property type="match status" value="1"/>
</dbReference>
<protein>
    <recommendedName>
        <fullName evidence="3">DUF192 domain-containing protein</fullName>
    </recommendedName>
</protein>
<sequence length="159" mass="17431">MSRNFSIFSKGALAALFVIWAGVALAQSVIFPKDTLSIRTAAGKTYEFSIELALSDAQREQGLMYRKEMAADHGMLFDFGESRRVQMWMENTVLPLDMVFISGDGKISAIRENAVPFSRDIIDSGAPVKFVLELNAGRAKALGLRIGDKVINQRIGNSG</sequence>
<keyword evidence="2" id="KW-1185">Reference proteome</keyword>
<dbReference type="InterPro" id="IPR003795">
    <property type="entry name" value="DUF192"/>
</dbReference>
<dbReference type="Pfam" id="PF02643">
    <property type="entry name" value="DUF192"/>
    <property type="match status" value="1"/>
</dbReference>
<dbReference type="RefSeq" id="WP_145641210.1">
    <property type="nucleotide sequence ID" value="NZ_VIWP01000007.1"/>
</dbReference>